<dbReference type="STRING" id="1817892.AUK40_00045"/>
<evidence type="ECO:0000256" key="7">
    <source>
        <dbReference type="RuleBase" id="RU004413"/>
    </source>
</evidence>
<dbReference type="InterPro" id="IPR036920">
    <property type="entry name" value="Ribosomal_uL16_sf"/>
</dbReference>
<dbReference type="AlphaFoldDB" id="A0A1J5J7N4"/>
<gene>
    <name evidence="6" type="primary">rplP</name>
    <name evidence="10" type="ORF">AUK40_00045</name>
</gene>
<dbReference type="PANTHER" id="PTHR12220:SF13">
    <property type="entry name" value="LARGE RIBOSOMAL SUBUNIT PROTEIN UL16M"/>
    <property type="match status" value="1"/>
</dbReference>
<keyword evidence="4 6" id="KW-0687">Ribonucleoprotein</keyword>
<organism evidence="10 11">
    <name type="scientific">Candidatus Wirthbacteria bacterium CG2_30_54_11</name>
    <dbReference type="NCBI Taxonomy" id="1817892"/>
    <lineage>
        <taxon>Bacteria</taxon>
        <taxon>Candidatus Wirthbacteria</taxon>
    </lineage>
</organism>
<keyword evidence="6 8" id="KW-0694">RNA-binding</keyword>
<keyword evidence="6 8" id="KW-0699">rRNA-binding</keyword>
<keyword evidence="2 6" id="KW-0820">tRNA-binding</keyword>
<comment type="caution">
    <text evidence="10">The sequence shown here is derived from an EMBL/GenBank/DDBJ whole genome shotgun (WGS) entry which is preliminary data.</text>
</comment>
<evidence type="ECO:0000256" key="9">
    <source>
        <dbReference type="SAM" id="MobiDB-lite"/>
    </source>
</evidence>
<evidence type="ECO:0000256" key="1">
    <source>
        <dbReference type="ARBA" id="ARBA00008931"/>
    </source>
</evidence>
<protein>
    <recommendedName>
        <fullName evidence="5 6">Large ribosomal subunit protein uL16</fullName>
    </recommendedName>
</protein>
<dbReference type="CDD" id="cd01433">
    <property type="entry name" value="Ribosomal_L16_L10e"/>
    <property type="match status" value="1"/>
</dbReference>
<dbReference type="Proteomes" id="UP000183245">
    <property type="component" value="Unassembled WGS sequence"/>
</dbReference>
<dbReference type="GO" id="GO:0022625">
    <property type="term" value="C:cytosolic large ribosomal subunit"/>
    <property type="evidence" value="ECO:0007669"/>
    <property type="project" value="TreeGrafter"/>
</dbReference>
<evidence type="ECO:0000256" key="3">
    <source>
        <dbReference type="ARBA" id="ARBA00022980"/>
    </source>
</evidence>
<dbReference type="InterPro" id="IPR016180">
    <property type="entry name" value="Ribosomal_uL16_dom"/>
</dbReference>
<evidence type="ECO:0000256" key="6">
    <source>
        <dbReference type="HAMAP-Rule" id="MF_01342"/>
    </source>
</evidence>
<proteinExistence type="inferred from homology"/>
<dbReference type="GO" id="GO:0000049">
    <property type="term" value="F:tRNA binding"/>
    <property type="evidence" value="ECO:0007669"/>
    <property type="project" value="UniProtKB-KW"/>
</dbReference>
<evidence type="ECO:0000256" key="8">
    <source>
        <dbReference type="RuleBase" id="RU004414"/>
    </source>
</evidence>
<feature type="region of interest" description="Disordered" evidence="9">
    <location>
        <begin position="1"/>
        <end position="21"/>
    </location>
</feature>
<name>A0A1J5J7N4_9BACT</name>
<dbReference type="Pfam" id="PF00252">
    <property type="entry name" value="Ribosomal_L16"/>
    <property type="match status" value="1"/>
</dbReference>
<dbReference type="InterPro" id="IPR020798">
    <property type="entry name" value="Ribosomal_uL16_CS"/>
</dbReference>
<dbReference type="InterPro" id="IPR000114">
    <property type="entry name" value="Ribosomal_uL16_bact-type"/>
</dbReference>
<evidence type="ECO:0000256" key="2">
    <source>
        <dbReference type="ARBA" id="ARBA00022555"/>
    </source>
</evidence>
<dbReference type="HAMAP" id="MF_01342">
    <property type="entry name" value="Ribosomal_uL16"/>
    <property type="match status" value="1"/>
</dbReference>
<dbReference type="PRINTS" id="PR00060">
    <property type="entry name" value="RIBOSOMALL16"/>
</dbReference>
<comment type="subunit">
    <text evidence="6 8">Part of the 50S ribosomal subunit.</text>
</comment>
<dbReference type="GO" id="GO:0006412">
    <property type="term" value="P:translation"/>
    <property type="evidence" value="ECO:0007669"/>
    <property type="project" value="UniProtKB-UniRule"/>
</dbReference>
<reference evidence="10 11" key="1">
    <citation type="journal article" date="2016" name="Environ. Microbiol.">
        <title>Genomic resolution of a cold subsurface aquifer community provides metabolic insights for novel microbes adapted to high CO concentrations.</title>
        <authorList>
            <person name="Probst A.J."/>
            <person name="Castelle C.J."/>
            <person name="Singh A."/>
            <person name="Brown C.T."/>
            <person name="Anantharaman K."/>
            <person name="Sharon I."/>
            <person name="Hug L.A."/>
            <person name="Burstein D."/>
            <person name="Emerson J.B."/>
            <person name="Thomas B.C."/>
            <person name="Banfield J.F."/>
        </authorList>
    </citation>
    <scope>NUCLEOTIDE SEQUENCE [LARGE SCALE GENOMIC DNA]</scope>
    <source>
        <strain evidence="10">CG2_30_54_11</strain>
    </source>
</reference>
<dbReference type="InterPro" id="IPR047873">
    <property type="entry name" value="Ribosomal_uL16"/>
</dbReference>
<comment type="similarity">
    <text evidence="1 6 7">Belongs to the universal ribosomal protein uL16 family.</text>
</comment>
<keyword evidence="3 6" id="KW-0689">Ribosomal protein</keyword>
<dbReference type="Gene3D" id="3.90.1170.10">
    <property type="entry name" value="Ribosomal protein L10e/L16"/>
    <property type="match status" value="1"/>
</dbReference>
<dbReference type="FunFam" id="3.90.1170.10:FF:000001">
    <property type="entry name" value="50S ribosomal protein L16"/>
    <property type="match status" value="1"/>
</dbReference>
<dbReference type="NCBIfam" id="TIGR01164">
    <property type="entry name" value="rplP_bact"/>
    <property type="match status" value="1"/>
</dbReference>
<dbReference type="GO" id="GO:0019843">
    <property type="term" value="F:rRNA binding"/>
    <property type="evidence" value="ECO:0007669"/>
    <property type="project" value="UniProtKB-UniRule"/>
</dbReference>
<dbReference type="SUPFAM" id="SSF54686">
    <property type="entry name" value="Ribosomal protein L16p/L10e"/>
    <property type="match status" value="1"/>
</dbReference>
<evidence type="ECO:0000313" key="10">
    <source>
        <dbReference type="EMBL" id="OIQ00551.1"/>
    </source>
</evidence>
<dbReference type="PANTHER" id="PTHR12220">
    <property type="entry name" value="50S/60S RIBOSOMAL PROTEIN L16"/>
    <property type="match status" value="1"/>
</dbReference>
<sequence>MLMPRKVKHRKEFRGKNRGTATRGNSIAFGSFGLQAMENCWITARQIESGRRTIARATKRGGKTWIRIFPHKPVTKKPPEVRMGSGKGSPEFWVAVVKKGMILFEIDGVTKEEAQDAFRLTSAKMPIATRFVEAY</sequence>
<comment type="function">
    <text evidence="6 8">Binds 23S rRNA and is also seen to make contacts with the A and possibly P site tRNAs.</text>
</comment>
<evidence type="ECO:0000313" key="11">
    <source>
        <dbReference type="Proteomes" id="UP000183245"/>
    </source>
</evidence>
<feature type="compositionally biased region" description="Basic residues" evidence="9">
    <location>
        <begin position="1"/>
        <end position="17"/>
    </location>
</feature>
<dbReference type="GO" id="GO:0003735">
    <property type="term" value="F:structural constituent of ribosome"/>
    <property type="evidence" value="ECO:0007669"/>
    <property type="project" value="InterPro"/>
</dbReference>
<dbReference type="EMBL" id="MNZT01000001">
    <property type="protein sequence ID" value="OIQ00551.1"/>
    <property type="molecule type" value="Genomic_DNA"/>
</dbReference>
<evidence type="ECO:0000256" key="5">
    <source>
        <dbReference type="ARBA" id="ARBA00035198"/>
    </source>
</evidence>
<accession>A0A1J5J7N4</accession>
<dbReference type="PROSITE" id="PS00701">
    <property type="entry name" value="RIBOSOMAL_L16_2"/>
    <property type="match status" value="1"/>
</dbReference>
<evidence type="ECO:0000256" key="4">
    <source>
        <dbReference type="ARBA" id="ARBA00023274"/>
    </source>
</evidence>